<protein>
    <submittedName>
        <fullName evidence="2">Uncharacterized protein</fullName>
    </submittedName>
</protein>
<keyword evidence="3" id="KW-1185">Reference proteome</keyword>
<dbReference type="Gene3D" id="3.30.70.1820">
    <property type="entry name" value="L1 transposable element, RRM domain"/>
    <property type="match status" value="1"/>
</dbReference>
<proteinExistence type="predicted"/>
<reference evidence="2" key="1">
    <citation type="journal article" date="2022" name="bioRxiv">
        <title>Sequencing and chromosome-scale assembly of the giantPleurodeles waltlgenome.</title>
        <authorList>
            <person name="Brown T."/>
            <person name="Elewa A."/>
            <person name="Iarovenko S."/>
            <person name="Subramanian E."/>
            <person name="Araus A.J."/>
            <person name="Petzold A."/>
            <person name="Susuki M."/>
            <person name="Suzuki K.-i.T."/>
            <person name="Hayashi T."/>
            <person name="Toyoda A."/>
            <person name="Oliveira C."/>
            <person name="Osipova E."/>
            <person name="Leigh N.D."/>
            <person name="Simon A."/>
            <person name="Yun M.H."/>
        </authorList>
    </citation>
    <scope>NUCLEOTIDE SEQUENCE</scope>
    <source>
        <strain evidence="2">20211129_DDA</strain>
        <tissue evidence="2">Liver</tissue>
    </source>
</reference>
<evidence type="ECO:0000313" key="3">
    <source>
        <dbReference type="Proteomes" id="UP001066276"/>
    </source>
</evidence>
<sequence length="191" mass="21950">MWRTKKAHTTFHLVDSSTCQDTTKRHNNSPSVDCIPPTNPSPPEDKLDLILREIHDLRTAIEHRIDTIATDLSILRDDYRKLADRVLAAEGTLADVAPQHTWNTKAILDLQWHIQKLHNHAEDVESRTWRNNIRIMGLPEGEEGINPIQFIKKWFQMAVAPQDLSTVFVVERAHRVPPCCLPSGVPWWIGY</sequence>
<comment type="caution">
    <text evidence="2">The sequence shown here is derived from an EMBL/GenBank/DDBJ whole genome shotgun (WGS) entry which is preliminary data.</text>
</comment>
<gene>
    <name evidence="2" type="ORF">NDU88_003365</name>
</gene>
<name>A0AAV7M558_PLEWA</name>
<dbReference type="Proteomes" id="UP001066276">
    <property type="component" value="Chromosome 10"/>
</dbReference>
<dbReference type="AlphaFoldDB" id="A0AAV7M558"/>
<feature type="region of interest" description="Disordered" evidence="1">
    <location>
        <begin position="20"/>
        <end position="43"/>
    </location>
</feature>
<dbReference type="EMBL" id="JANPWB010000014">
    <property type="protein sequence ID" value="KAJ1098249.1"/>
    <property type="molecule type" value="Genomic_DNA"/>
</dbReference>
<organism evidence="2 3">
    <name type="scientific">Pleurodeles waltl</name>
    <name type="common">Iberian ribbed newt</name>
    <dbReference type="NCBI Taxonomy" id="8319"/>
    <lineage>
        <taxon>Eukaryota</taxon>
        <taxon>Metazoa</taxon>
        <taxon>Chordata</taxon>
        <taxon>Craniata</taxon>
        <taxon>Vertebrata</taxon>
        <taxon>Euteleostomi</taxon>
        <taxon>Amphibia</taxon>
        <taxon>Batrachia</taxon>
        <taxon>Caudata</taxon>
        <taxon>Salamandroidea</taxon>
        <taxon>Salamandridae</taxon>
        <taxon>Pleurodelinae</taxon>
        <taxon>Pleurodeles</taxon>
    </lineage>
</organism>
<accession>A0AAV7M558</accession>
<evidence type="ECO:0000256" key="1">
    <source>
        <dbReference type="SAM" id="MobiDB-lite"/>
    </source>
</evidence>
<evidence type="ECO:0000313" key="2">
    <source>
        <dbReference type="EMBL" id="KAJ1098249.1"/>
    </source>
</evidence>